<dbReference type="Proteomes" id="UP001632038">
    <property type="component" value="Unassembled WGS sequence"/>
</dbReference>
<keyword evidence="4" id="KW-0804">Transcription</keyword>
<organism evidence="7 8">
    <name type="scientific">Castilleja foliolosa</name>
    <dbReference type="NCBI Taxonomy" id="1961234"/>
    <lineage>
        <taxon>Eukaryota</taxon>
        <taxon>Viridiplantae</taxon>
        <taxon>Streptophyta</taxon>
        <taxon>Embryophyta</taxon>
        <taxon>Tracheophyta</taxon>
        <taxon>Spermatophyta</taxon>
        <taxon>Magnoliopsida</taxon>
        <taxon>eudicotyledons</taxon>
        <taxon>Gunneridae</taxon>
        <taxon>Pentapetalae</taxon>
        <taxon>asterids</taxon>
        <taxon>lamiids</taxon>
        <taxon>Lamiales</taxon>
        <taxon>Orobanchaceae</taxon>
        <taxon>Pedicularideae</taxon>
        <taxon>Castillejinae</taxon>
        <taxon>Castilleja</taxon>
    </lineage>
</organism>
<dbReference type="GO" id="GO:0003677">
    <property type="term" value="F:DNA binding"/>
    <property type="evidence" value="ECO:0007669"/>
    <property type="project" value="UniProtKB-KW"/>
</dbReference>
<evidence type="ECO:0000256" key="5">
    <source>
        <dbReference type="ARBA" id="ARBA00023242"/>
    </source>
</evidence>
<gene>
    <name evidence="7" type="ORF">CASFOL_032323</name>
</gene>
<evidence type="ECO:0000256" key="2">
    <source>
        <dbReference type="ARBA" id="ARBA00023015"/>
    </source>
</evidence>
<evidence type="ECO:0000256" key="3">
    <source>
        <dbReference type="ARBA" id="ARBA00023125"/>
    </source>
</evidence>
<evidence type="ECO:0000259" key="6">
    <source>
        <dbReference type="PROSITE" id="PS50066"/>
    </source>
</evidence>
<comment type="caution">
    <text evidence="7">The sequence shown here is derived from an EMBL/GenBank/DDBJ whole genome shotgun (WGS) entry which is preliminary data.</text>
</comment>
<dbReference type="GO" id="GO:0005634">
    <property type="term" value="C:nucleus"/>
    <property type="evidence" value="ECO:0007669"/>
    <property type="project" value="UniProtKB-SubCell"/>
</dbReference>
<reference evidence="8" key="1">
    <citation type="journal article" date="2024" name="IScience">
        <title>Strigolactones Initiate the Formation of Haustorium-like Structures in Castilleja.</title>
        <authorList>
            <person name="Buerger M."/>
            <person name="Peterson D."/>
            <person name="Chory J."/>
        </authorList>
    </citation>
    <scope>NUCLEOTIDE SEQUENCE [LARGE SCALE GENOMIC DNA]</scope>
</reference>
<dbReference type="Gene3D" id="3.40.1810.10">
    <property type="entry name" value="Transcription factor, MADS-box"/>
    <property type="match status" value="1"/>
</dbReference>
<dbReference type="InterPro" id="IPR036879">
    <property type="entry name" value="TF_MADSbox_sf"/>
</dbReference>
<evidence type="ECO:0000313" key="7">
    <source>
        <dbReference type="EMBL" id="KAL3623507.1"/>
    </source>
</evidence>
<evidence type="ECO:0000313" key="8">
    <source>
        <dbReference type="Proteomes" id="UP001632038"/>
    </source>
</evidence>
<dbReference type="SMART" id="SM00432">
    <property type="entry name" value="MADS"/>
    <property type="match status" value="1"/>
</dbReference>
<keyword evidence="8" id="KW-1185">Reference proteome</keyword>
<protein>
    <recommendedName>
        <fullName evidence="6">MADS-box domain-containing protein</fullName>
    </recommendedName>
</protein>
<dbReference type="CDD" id="cd00266">
    <property type="entry name" value="MADS_SRF_like"/>
    <property type="match status" value="1"/>
</dbReference>
<keyword evidence="3" id="KW-0238">DNA-binding</keyword>
<evidence type="ECO:0000256" key="1">
    <source>
        <dbReference type="ARBA" id="ARBA00004123"/>
    </source>
</evidence>
<dbReference type="InterPro" id="IPR050142">
    <property type="entry name" value="MADS-box/MEF2_TF"/>
</dbReference>
<dbReference type="EMBL" id="JAVIJP010000054">
    <property type="protein sequence ID" value="KAL3623507.1"/>
    <property type="molecule type" value="Genomic_DNA"/>
</dbReference>
<dbReference type="PROSITE" id="PS50066">
    <property type="entry name" value="MADS_BOX_2"/>
    <property type="match status" value="1"/>
</dbReference>
<dbReference type="InterPro" id="IPR002100">
    <property type="entry name" value="TF_MADSbox"/>
</dbReference>
<dbReference type="PRINTS" id="PR00404">
    <property type="entry name" value="MADSDOMAIN"/>
</dbReference>
<dbReference type="Pfam" id="PF00319">
    <property type="entry name" value="SRF-TF"/>
    <property type="match status" value="1"/>
</dbReference>
<name>A0ABD3C3W7_9LAMI</name>
<feature type="domain" description="MADS-box" evidence="6">
    <location>
        <begin position="1"/>
        <end position="61"/>
    </location>
</feature>
<evidence type="ECO:0000256" key="4">
    <source>
        <dbReference type="ARBA" id="ARBA00023163"/>
    </source>
</evidence>
<dbReference type="PANTHER" id="PTHR48019">
    <property type="entry name" value="SERUM RESPONSE FACTOR HOMOLOG"/>
    <property type="match status" value="1"/>
</dbReference>
<dbReference type="SUPFAM" id="SSF55455">
    <property type="entry name" value="SRF-like"/>
    <property type="match status" value="1"/>
</dbReference>
<keyword evidence="2" id="KW-0805">Transcription regulation</keyword>
<proteinExistence type="predicted"/>
<comment type="subcellular location">
    <subcellularLocation>
        <location evidence="1">Nucleus</location>
    </subcellularLocation>
</comment>
<dbReference type="AlphaFoldDB" id="A0ABD3C3W7"/>
<sequence length="222" mass="25291">MTRKRIRHARIPNDSRRNATFGRRADGFLKKATEYSTLCGVDVGIIINRPGGENNTLMWPSPELFEERLQKFLDFPNAERTRKMVTHETFLEQIIVQETEALAKSKERVRLKESKQLMNQLTQGKRVDELDLHQLICLSSFSAQMLEKLETREAEIENEKQQQPQVEPVVLSPVDVGAVGVEASSPTTTLLENLKNDQWFIDSMADQQNIIDFLSGGGPPRI</sequence>
<dbReference type="InterPro" id="IPR033897">
    <property type="entry name" value="SRF-like_MADS-box"/>
</dbReference>
<accession>A0ABD3C3W7</accession>
<keyword evidence="5" id="KW-0539">Nucleus</keyword>